<evidence type="ECO:0000313" key="3">
    <source>
        <dbReference type="Proteomes" id="UP001432322"/>
    </source>
</evidence>
<dbReference type="Proteomes" id="UP001432322">
    <property type="component" value="Unassembled WGS sequence"/>
</dbReference>
<protein>
    <recommendedName>
        <fullName evidence="1">BTB domain-containing protein</fullName>
    </recommendedName>
</protein>
<dbReference type="AlphaFoldDB" id="A0AAV5V2M6"/>
<dbReference type="InterPro" id="IPR011333">
    <property type="entry name" value="SKP1/BTB/POZ_sf"/>
</dbReference>
<gene>
    <name evidence="2" type="ORF">PFISCL1PPCAC_5132</name>
</gene>
<accession>A0AAV5V2M6</accession>
<dbReference type="Gene3D" id="3.30.710.10">
    <property type="entry name" value="Potassium Channel Kv1.1, Chain A"/>
    <property type="match status" value="1"/>
</dbReference>
<dbReference type="SUPFAM" id="SSF54695">
    <property type="entry name" value="POZ domain"/>
    <property type="match status" value="1"/>
</dbReference>
<sequence>LLSISSPFFSTLFHGGFKESGQDEIEIKDVDSETFTMMLNVLHRVGDPIRKEHLHDLLQIAHRFNIDCLLFEVERFLLPSKSQELSLSERFLIADMYTLITLKENCKKEFKGSYDILDT</sequence>
<reference evidence="2" key="1">
    <citation type="submission" date="2023-10" db="EMBL/GenBank/DDBJ databases">
        <title>Genome assembly of Pristionchus species.</title>
        <authorList>
            <person name="Yoshida K."/>
            <person name="Sommer R.J."/>
        </authorList>
    </citation>
    <scope>NUCLEOTIDE SEQUENCE</scope>
    <source>
        <strain evidence="2">RS5133</strain>
    </source>
</reference>
<dbReference type="PROSITE" id="PS50097">
    <property type="entry name" value="BTB"/>
    <property type="match status" value="1"/>
</dbReference>
<comment type="caution">
    <text evidence="2">The sequence shown here is derived from an EMBL/GenBank/DDBJ whole genome shotgun (WGS) entry which is preliminary data.</text>
</comment>
<dbReference type="EMBL" id="BTSY01000002">
    <property type="protein sequence ID" value="GMT13835.1"/>
    <property type="molecule type" value="Genomic_DNA"/>
</dbReference>
<name>A0AAV5V2M6_9BILA</name>
<dbReference type="PANTHER" id="PTHR22744:SF14">
    <property type="entry name" value="BTB DOMAIN-CONTAINING PROTEIN-RELATED"/>
    <property type="match status" value="1"/>
</dbReference>
<dbReference type="InterPro" id="IPR000210">
    <property type="entry name" value="BTB/POZ_dom"/>
</dbReference>
<feature type="domain" description="BTB" evidence="1">
    <location>
        <begin position="1"/>
        <end position="43"/>
    </location>
</feature>
<proteinExistence type="predicted"/>
<evidence type="ECO:0000313" key="2">
    <source>
        <dbReference type="EMBL" id="GMT13835.1"/>
    </source>
</evidence>
<evidence type="ECO:0000259" key="1">
    <source>
        <dbReference type="PROSITE" id="PS50097"/>
    </source>
</evidence>
<dbReference type="PANTHER" id="PTHR22744">
    <property type="entry name" value="HELIX LOOP HELIX PROTEIN 21-RELATED"/>
    <property type="match status" value="1"/>
</dbReference>
<organism evidence="2 3">
    <name type="scientific">Pristionchus fissidentatus</name>
    <dbReference type="NCBI Taxonomy" id="1538716"/>
    <lineage>
        <taxon>Eukaryota</taxon>
        <taxon>Metazoa</taxon>
        <taxon>Ecdysozoa</taxon>
        <taxon>Nematoda</taxon>
        <taxon>Chromadorea</taxon>
        <taxon>Rhabditida</taxon>
        <taxon>Rhabditina</taxon>
        <taxon>Diplogasteromorpha</taxon>
        <taxon>Diplogasteroidea</taxon>
        <taxon>Neodiplogasteridae</taxon>
        <taxon>Pristionchus</taxon>
    </lineage>
</organism>
<keyword evidence="3" id="KW-1185">Reference proteome</keyword>
<feature type="non-terminal residue" evidence="2">
    <location>
        <position position="119"/>
    </location>
</feature>
<dbReference type="Pfam" id="PF00651">
    <property type="entry name" value="BTB"/>
    <property type="match status" value="1"/>
</dbReference>
<dbReference type="CDD" id="cd18186">
    <property type="entry name" value="BTB_POZ_ZBTB_KLHL-like"/>
    <property type="match status" value="1"/>
</dbReference>
<feature type="non-terminal residue" evidence="2">
    <location>
        <position position="1"/>
    </location>
</feature>